<dbReference type="HOGENOM" id="CLU_1895222_0_0_0"/>
<dbReference type="eggNOG" id="ENOG50335F5">
    <property type="taxonomic scope" value="Bacteria"/>
</dbReference>
<keyword evidence="3" id="KW-1185">Reference proteome</keyword>
<dbReference type="EMBL" id="CP001826">
    <property type="protein sequence ID" value="ACZ43614.1"/>
    <property type="molecule type" value="Genomic_DNA"/>
</dbReference>
<sequence>MHSDEHYVVNLWYPSAGARGLYFARGRFRAQDLYLGGTLAIVVHSPPEVLTVEMFTDSGKLVARGQDLPATDDSPMARLTIQGQDVRREDVWPSEEDLGRLVILPGGEIGKLVSWWHADDRSEWRWQLEFYNHR</sequence>
<evidence type="ECO:0000259" key="1">
    <source>
        <dbReference type="Pfam" id="PF24822"/>
    </source>
</evidence>
<evidence type="ECO:0000313" key="3">
    <source>
        <dbReference type="Proteomes" id="UP000000323"/>
    </source>
</evidence>
<dbReference type="OrthoDB" id="5188112at2"/>
<feature type="domain" description="DUF7712" evidence="1">
    <location>
        <begin position="2"/>
        <end position="134"/>
    </location>
</feature>
<dbReference type="Pfam" id="PF24822">
    <property type="entry name" value="DUF7712"/>
    <property type="match status" value="1"/>
</dbReference>
<protein>
    <recommendedName>
        <fullName evidence="1">DUF7712 domain-containing protein</fullName>
    </recommendedName>
</protein>
<dbReference type="KEGG" id="ttr:Tter_2726"/>
<dbReference type="AlphaFoldDB" id="D1CIP3"/>
<name>D1CIP3_THET1</name>
<dbReference type="RefSeq" id="WP_012876645.1">
    <property type="nucleotide sequence ID" value="NC_013526.1"/>
</dbReference>
<evidence type="ECO:0000313" key="2">
    <source>
        <dbReference type="EMBL" id="ACZ43614.1"/>
    </source>
</evidence>
<reference evidence="3" key="1">
    <citation type="journal article" date="2010" name="Stand. Genomic Sci.">
        <title>Complete genome sequence of 'Thermobaculum terrenum' type strain (YNP1).</title>
        <authorList>
            <person name="Kiss H."/>
            <person name="Cleland D."/>
            <person name="Lapidus A."/>
            <person name="Lucas S."/>
            <person name="Glavina Del Rio T."/>
            <person name="Nolan M."/>
            <person name="Tice H."/>
            <person name="Han C."/>
            <person name="Goodwin L."/>
            <person name="Pitluck S."/>
            <person name="Liolios K."/>
            <person name="Ivanova N."/>
            <person name="Mavromatis K."/>
            <person name="Ovchinnikova G."/>
            <person name="Pati A."/>
            <person name="Chen A."/>
            <person name="Palaniappan K."/>
            <person name="Land M."/>
            <person name="Hauser L."/>
            <person name="Chang Y."/>
            <person name="Jeffries C."/>
            <person name="Lu M."/>
            <person name="Brettin T."/>
            <person name="Detter J."/>
            <person name="Goker M."/>
            <person name="Tindall B."/>
            <person name="Beck B."/>
            <person name="McDermott T."/>
            <person name="Woyke T."/>
            <person name="Bristow J."/>
            <person name="Eisen J."/>
            <person name="Markowitz V."/>
            <person name="Hugenholtz P."/>
            <person name="Kyrpides N."/>
            <person name="Klenk H."/>
            <person name="Cheng J."/>
        </authorList>
    </citation>
    <scope>NUCLEOTIDE SEQUENCE [LARGE SCALE GENOMIC DNA]</scope>
    <source>
        <strain evidence="3">ATCC BAA-798 / YNP1</strain>
    </source>
</reference>
<organism evidence="2 3">
    <name type="scientific">Thermobaculum terrenum (strain ATCC BAA-798 / CCMEE 7001 / YNP1)</name>
    <dbReference type="NCBI Taxonomy" id="525904"/>
    <lineage>
        <taxon>Bacteria</taxon>
        <taxon>Bacillati</taxon>
        <taxon>Chloroflexota</taxon>
        <taxon>Chloroflexia</taxon>
        <taxon>Candidatus Thermobaculales</taxon>
        <taxon>Candidatus Thermobaculaceae</taxon>
        <taxon>Thermobaculum</taxon>
    </lineage>
</organism>
<dbReference type="InterPro" id="IPR056129">
    <property type="entry name" value="DUF7712"/>
</dbReference>
<accession>D1CIP3</accession>
<proteinExistence type="predicted"/>
<dbReference type="Proteomes" id="UP000000323">
    <property type="component" value="Chromosome 2"/>
</dbReference>
<dbReference type="STRING" id="525904.Tter_2726"/>
<gene>
    <name evidence="2" type="ordered locus">Tter_2726</name>
</gene>